<sequence>MDNTWHSHLSLHCWTHSLSEVPSTSAKTHLITSLRIRSGFLGCSARSGQVLRLDNNTAPTESQIAEDSPRIPETYCDTHQNPSREAVKHSNQKSQFRHFIEARLAAMGVHQTPTRQPGSMLKVLFEYREAHCNFCTRLFTIKPLWSLLASLFKILGHWSGDGSKITVFGAISGVNRQKQFYNLEFMRSLRLAHSRRN</sequence>
<protein>
    <submittedName>
        <fullName evidence="1">Uncharacterized protein</fullName>
    </submittedName>
</protein>
<dbReference type="InParanoid" id="A0A3R7H951"/>
<dbReference type="AlphaFoldDB" id="A0A3R7H951"/>
<name>A0A3R7H951_CLOSI</name>
<reference evidence="1 2" key="2">
    <citation type="journal article" date="2021" name="Genomics">
        <title>High-quality reference genome for Clonorchis sinensis.</title>
        <authorList>
            <person name="Young N.D."/>
            <person name="Stroehlein A.J."/>
            <person name="Kinkar L."/>
            <person name="Wang T."/>
            <person name="Sohn W.M."/>
            <person name="Chang B.C.H."/>
            <person name="Kaur P."/>
            <person name="Weisz D."/>
            <person name="Dudchenko O."/>
            <person name="Aiden E.L."/>
            <person name="Korhonen P.K."/>
            <person name="Gasser R.B."/>
        </authorList>
    </citation>
    <scope>NUCLEOTIDE SEQUENCE [LARGE SCALE GENOMIC DNA]</scope>
    <source>
        <tissue evidence="1">Body</tissue>
    </source>
</reference>
<organism evidence="1 2">
    <name type="scientific">Clonorchis sinensis</name>
    <name type="common">Chinese liver fluke</name>
    <dbReference type="NCBI Taxonomy" id="79923"/>
    <lineage>
        <taxon>Eukaryota</taxon>
        <taxon>Metazoa</taxon>
        <taxon>Spiralia</taxon>
        <taxon>Lophotrochozoa</taxon>
        <taxon>Platyhelminthes</taxon>
        <taxon>Trematoda</taxon>
        <taxon>Digenea</taxon>
        <taxon>Opisthorchiida</taxon>
        <taxon>Opisthorchiata</taxon>
        <taxon>Opisthorchiidae</taxon>
        <taxon>Clonorchis</taxon>
    </lineage>
</organism>
<proteinExistence type="predicted"/>
<dbReference type="Proteomes" id="UP000286415">
    <property type="component" value="Unassembled WGS sequence"/>
</dbReference>
<reference evidence="1 2" key="1">
    <citation type="journal article" date="2018" name="Biotechnol. Adv.">
        <title>Improved genomic resources and new bioinformatic workflow for the carcinogenic parasite Clonorchis sinensis: Biotechnological implications.</title>
        <authorList>
            <person name="Wang D."/>
            <person name="Korhonen P.K."/>
            <person name="Gasser R.B."/>
            <person name="Young N.D."/>
        </authorList>
    </citation>
    <scope>NUCLEOTIDE SEQUENCE [LARGE SCALE GENOMIC DNA]</scope>
    <source>
        <strain evidence="1">Cs-k2</strain>
    </source>
</reference>
<evidence type="ECO:0000313" key="1">
    <source>
        <dbReference type="EMBL" id="KAG5448476.1"/>
    </source>
</evidence>
<dbReference type="EMBL" id="NIRI02000042">
    <property type="protein sequence ID" value="KAG5448476.1"/>
    <property type="molecule type" value="Genomic_DNA"/>
</dbReference>
<accession>A0A3R7H951</accession>
<keyword evidence="2" id="KW-1185">Reference proteome</keyword>
<gene>
    <name evidence="1" type="ORF">CSKR_101915</name>
</gene>
<comment type="caution">
    <text evidence="1">The sequence shown here is derived from an EMBL/GenBank/DDBJ whole genome shotgun (WGS) entry which is preliminary data.</text>
</comment>
<evidence type="ECO:0000313" key="2">
    <source>
        <dbReference type="Proteomes" id="UP000286415"/>
    </source>
</evidence>